<accession>A0A137NSJ4</accession>
<reference evidence="1 2" key="1">
    <citation type="journal article" date="2015" name="Genome Biol. Evol.">
        <title>Phylogenomic analyses indicate that early fungi evolved digesting cell walls of algal ancestors of land plants.</title>
        <authorList>
            <person name="Chang Y."/>
            <person name="Wang S."/>
            <person name="Sekimoto S."/>
            <person name="Aerts A.L."/>
            <person name="Choi C."/>
            <person name="Clum A."/>
            <person name="LaButti K.M."/>
            <person name="Lindquist E.A."/>
            <person name="Yee Ngan C."/>
            <person name="Ohm R.A."/>
            <person name="Salamov A.A."/>
            <person name="Grigoriev I.V."/>
            <person name="Spatafora J.W."/>
            <person name="Berbee M.L."/>
        </authorList>
    </citation>
    <scope>NUCLEOTIDE SEQUENCE [LARGE SCALE GENOMIC DNA]</scope>
    <source>
        <strain evidence="1 2">NRRL 28638</strain>
    </source>
</reference>
<proteinExistence type="predicted"/>
<evidence type="ECO:0000313" key="2">
    <source>
        <dbReference type="Proteomes" id="UP000070444"/>
    </source>
</evidence>
<organism evidence="1 2">
    <name type="scientific">Conidiobolus coronatus (strain ATCC 28846 / CBS 209.66 / NRRL 28638)</name>
    <name type="common">Delacroixia coronata</name>
    <dbReference type="NCBI Taxonomy" id="796925"/>
    <lineage>
        <taxon>Eukaryota</taxon>
        <taxon>Fungi</taxon>
        <taxon>Fungi incertae sedis</taxon>
        <taxon>Zoopagomycota</taxon>
        <taxon>Entomophthoromycotina</taxon>
        <taxon>Entomophthoromycetes</taxon>
        <taxon>Entomophthorales</taxon>
        <taxon>Ancylistaceae</taxon>
        <taxon>Conidiobolus</taxon>
    </lineage>
</organism>
<evidence type="ECO:0000313" key="1">
    <source>
        <dbReference type="EMBL" id="KXN65735.1"/>
    </source>
</evidence>
<name>A0A137NSJ4_CONC2</name>
<dbReference type="SUPFAM" id="SSF52058">
    <property type="entry name" value="L domain-like"/>
    <property type="match status" value="1"/>
</dbReference>
<gene>
    <name evidence="1" type="ORF">CONCODRAFT_12592</name>
</gene>
<keyword evidence="2" id="KW-1185">Reference proteome</keyword>
<dbReference type="InterPro" id="IPR032675">
    <property type="entry name" value="LRR_dom_sf"/>
</dbReference>
<dbReference type="Proteomes" id="UP000070444">
    <property type="component" value="Unassembled WGS sequence"/>
</dbReference>
<evidence type="ECO:0008006" key="3">
    <source>
        <dbReference type="Google" id="ProtNLM"/>
    </source>
</evidence>
<dbReference type="EMBL" id="KQ964824">
    <property type="protein sequence ID" value="KXN65735.1"/>
    <property type="molecule type" value="Genomic_DNA"/>
</dbReference>
<protein>
    <recommendedName>
        <fullName evidence="3">RNI-like protein</fullName>
    </recommendedName>
</protein>
<sequence>MDKIKNNNWLSIILNTEFQDVTQFKTLVEVSMVSKLAREMLKPIVFERVNVHYANIKLESSIFSKANDKRIKNIEYDYHALREENYRAIEDSIDYLDLTFINIKKFSKSFKLLRMYNSGYFLFPIICSFENLTSLTIMYCNIPFTAFSIIGKQLLNLNNLHMLNVNLVKSSTDIIASSDISLPPNLTRLIINSNQVVTIDLLLDHYEYLFDKNSYNHSYEKNSNINIDLGVEEFLNSNPQLETLDVSTYNLKMNSNLNSIKFLRVDDKICFDSIKNVSNLNSISTLIFNMHSIENTENFRKFCMLCNNLTELRLSYQRFNNCQVFINEFLIPALPTLFKLKTLQIDGIHNIRLPKTFNFAKFNQIEQLVLSGSGPVSKIKFDKCKKLKRVKFTLIYYKVDEDNSSVKTMEKFYYRGWNFKYEGNTIFGNKT</sequence>
<dbReference type="Gene3D" id="3.80.10.10">
    <property type="entry name" value="Ribonuclease Inhibitor"/>
    <property type="match status" value="1"/>
</dbReference>
<dbReference type="AlphaFoldDB" id="A0A137NSJ4"/>